<name>A0ABU3RWE7_9MICO</name>
<keyword evidence="2" id="KW-1185">Reference proteome</keyword>
<gene>
    <name evidence="1" type="ORF">RWH43_10650</name>
</gene>
<dbReference type="EMBL" id="JAWDIU010000003">
    <property type="protein sequence ID" value="MDU0327213.1"/>
    <property type="molecule type" value="Genomic_DNA"/>
</dbReference>
<organism evidence="1 2">
    <name type="scientific">Microbacterium algihabitans</name>
    <dbReference type="NCBI Taxonomy" id="3075992"/>
    <lineage>
        <taxon>Bacteria</taxon>
        <taxon>Bacillati</taxon>
        <taxon>Actinomycetota</taxon>
        <taxon>Actinomycetes</taxon>
        <taxon>Micrococcales</taxon>
        <taxon>Microbacteriaceae</taxon>
        <taxon>Microbacterium</taxon>
    </lineage>
</organism>
<accession>A0ABU3RWE7</accession>
<protein>
    <recommendedName>
        <fullName evidence="3">DUF222 domain-containing protein</fullName>
    </recommendedName>
</protein>
<comment type="caution">
    <text evidence="1">The sequence shown here is derived from an EMBL/GenBank/DDBJ whole genome shotgun (WGS) entry which is preliminary data.</text>
</comment>
<evidence type="ECO:0000313" key="2">
    <source>
        <dbReference type="Proteomes" id="UP001256673"/>
    </source>
</evidence>
<dbReference type="Proteomes" id="UP001256673">
    <property type="component" value="Unassembled WGS sequence"/>
</dbReference>
<sequence length="154" mass="16285">MTDPSYPLTAALIESLTHIDHTDTDVAHPWLVINASGLTPDLEAALAQRFTLIADHDALAARELTKRDVPPTYLRIAGTSEANTSGQITTDPRARSMATGRTHIAGVHHALIDDDTACHRGLTVAKTASAGVYPVTCKPCLAALAAAPRDTARN</sequence>
<evidence type="ECO:0000313" key="1">
    <source>
        <dbReference type="EMBL" id="MDU0327213.1"/>
    </source>
</evidence>
<proteinExistence type="predicted"/>
<reference evidence="1 2" key="1">
    <citation type="submission" date="2023-09" db="EMBL/GenBank/DDBJ databases">
        <title>Microbacterium fusihabitans sp. nov., Microbacterium phycihabitans sp. nov., and Microbacterium cervinum sp. nov., isolated from dried seaweeds of beach.</title>
        <authorList>
            <person name="Lee S.D."/>
        </authorList>
    </citation>
    <scope>NUCLEOTIDE SEQUENCE [LARGE SCALE GENOMIC DNA]</scope>
    <source>
        <strain evidence="1 2">KSW2-21</strain>
    </source>
</reference>
<dbReference type="RefSeq" id="WP_316001460.1">
    <property type="nucleotide sequence ID" value="NZ_JAWDIU010000003.1"/>
</dbReference>
<evidence type="ECO:0008006" key="3">
    <source>
        <dbReference type="Google" id="ProtNLM"/>
    </source>
</evidence>